<dbReference type="AlphaFoldDB" id="A0A2K9D2W7"/>
<reference evidence="6 7" key="1">
    <citation type="submission" date="2017-12" db="EMBL/GenBank/DDBJ databases">
        <title>Isolation and characterization of estrogens degradatiion strain Microbacterium hominis SJTG1.</title>
        <authorList>
            <person name="Xiong W."/>
            <person name="Yin C."/>
            <person name="Zheng D."/>
            <person name="Liang R."/>
        </authorList>
    </citation>
    <scope>NUCLEOTIDE SEQUENCE [LARGE SCALE GENOMIC DNA]</scope>
    <source>
        <strain evidence="6 7">SJTG1</strain>
    </source>
</reference>
<evidence type="ECO:0000256" key="2">
    <source>
        <dbReference type="ARBA" id="ARBA00022630"/>
    </source>
</evidence>
<dbReference type="Gene3D" id="3.50.50.60">
    <property type="entry name" value="FAD/NAD(P)-binding domain"/>
    <property type="match status" value="2"/>
</dbReference>
<evidence type="ECO:0000256" key="4">
    <source>
        <dbReference type="SAM" id="MobiDB-lite"/>
    </source>
</evidence>
<proteinExistence type="predicted"/>
<name>A0A2K9D2W7_9MICO</name>
<keyword evidence="2" id="KW-0285">Flavoprotein</keyword>
<evidence type="ECO:0000256" key="3">
    <source>
        <dbReference type="ARBA" id="ARBA00022827"/>
    </source>
</evidence>
<dbReference type="InterPro" id="IPR036188">
    <property type="entry name" value="FAD/NAD-bd_sf"/>
</dbReference>
<dbReference type="PRINTS" id="PR00411">
    <property type="entry name" value="PNDRDTASEI"/>
</dbReference>
<dbReference type="PANTHER" id="PTHR43429:SF3">
    <property type="entry name" value="NITRITE REDUCTASE [NAD(P)H]"/>
    <property type="match status" value="1"/>
</dbReference>
<comment type="cofactor">
    <cofactor evidence="1">
        <name>FAD</name>
        <dbReference type="ChEBI" id="CHEBI:57692"/>
    </cofactor>
</comment>
<dbReference type="Pfam" id="PF07992">
    <property type="entry name" value="Pyr_redox_2"/>
    <property type="match status" value="1"/>
</dbReference>
<feature type="domain" description="FAD/NAD(P)-binding" evidence="5">
    <location>
        <begin position="5"/>
        <end position="293"/>
    </location>
</feature>
<organism evidence="6 7">
    <name type="scientific">Microbacterium hominis</name>
    <dbReference type="NCBI Taxonomy" id="162426"/>
    <lineage>
        <taxon>Bacteria</taxon>
        <taxon>Bacillati</taxon>
        <taxon>Actinomycetota</taxon>
        <taxon>Actinomycetes</taxon>
        <taxon>Micrococcales</taxon>
        <taxon>Microbacteriaceae</taxon>
        <taxon>Microbacterium</taxon>
    </lineage>
</organism>
<dbReference type="SUPFAM" id="SSF51905">
    <property type="entry name" value="FAD/NAD(P)-binding domain"/>
    <property type="match status" value="2"/>
</dbReference>
<keyword evidence="3" id="KW-0274">FAD</keyword>
<feature type="region of interest" description="Disordered" evidence="4">
    <location>
        <begin position="380"/>
        <end position="401"/>
    </location>
</feature>
<dbReference type="GO" id="GO:0016491">
    <property type="term" value="F:oxidoreductase activity"/>
    <property type="evidence" value="ECO:0007669"/>
    <property type="project" value="InterPro"/>
</dbReference>
<dbReference type="Proteomes" id="UP000233276">
    <property type="component" value="Chromosome"/>
</dbReference>
<feature type="compositionally biased region" description="Polar residues" evidence="4">
    <location>
        <begin position="392"/>
        <end position="401"/>
    </location>
</feature>
<dbReference type="RefSeq" id="WP_067121082.1">
    <property type="nucleotide sequence ID" value="NZ_CP025299.1"/>
</dbReference>
<dbReference type="InterPro" id="IPR050260">
    <property type="entry name" value="FAD-bd_OxRdtase"/>
</dbReference>
<dbReference type="KEGG" id="mhos:CXR34_00295"/>
<protein>
    <submittedName>
        <fullName evidence="6">NAD(P)/FAD-dependent oxidoreductase</fullName>
    </submittedName>
</protein>
<dbReference type="PANTHER" id="PTHR43429">
    <property type="entry name" value="PYRIDINE NUCLEOTIDE-DISULFIDE OXIDOREDUCTASE DOMAIN-CONTAINING"/>
    <property type="match status" value="1"/>
</dbReference>
<sequence>MSPQKVLILGAGAAGAAAARVLHGSGTVSVTLVDRTGQAPYNRTLVNKGVAIGLLTPEQVVTPGVEVISDTAVEVDPQGKTVRLASGRIEPYDALLLATGSTPRLLPDTLPGLTAATEAGRVTTLHSLEDAVAVRDLLGTLGRPAQIVISGAGLVAAETATLLRDRGHQVTLLARATTPGVSVFGAGAAERLAAAHREHVDVAFGRTLTAVTDTGTQLELALDDTTQLTADLLIIAHGTTPTGPAPWEDGVIVDGKLRTATPGVYSAGGVAAHYDTTLGAWRIDHWSDAAAQGEHAARTMLADLGAGTHPGDYQPRAPFTATVHGMMVAGAGITGGHTSARIDTTDPLLVVHEHDGVPVGVLGLDAVPAVFGWMPNLHTPAATDPQDLASAGTATADSHQR</sequence>
<evidence type="ECO:0000313" key="7">
    <source>
        <dbReference type="Proteomes" id="UP000233276"/>
    </source>
</evidence>
<dbReference type="InterPro" id="IPR023753">
    <property type="entry name" value="FAD/NAD-binding_dom"/>
</dbReference>
<dbReference type="EMBL" id="CP025299">
    <property type="protein sequence ID" value="AUG28050.1"/>
    <property type="molecule type" value="Genomic_DNA"/>
</dbReference>
<evidence type="ECO:0000259" key="5">
    <source>
        <dbReference type="Pfam" id="PF07992"/>
    </source>
</evidence>
<dbReference type="PRINTS" id="PR00368">
    <property type="entry name" value="FADPNR"/>
</dbReference>
<accession>A0A2K9D2W7</accession>
<evidence type="ECO:0000313" key="6">
    <source>
        <dbReference type="EMBL" id="AUG28050.1"/>
    </source>
</evidence>
<gene>
    <name evidence="6" type="ORF">CXR34_00295</name>
</gene>
<evidence type="ECO:0000256" key="1">
    <source>
        <dbReference type="ARBA" id="ARBA00001974"/>
    </source>
</evidence>